<evidence type="ECO:0000256" key="6">
    <source>
        <dbReference type="ARBA" id="ARBA00069940"/>
    </source>
</evidence>
<reference evidence="8" key="1">
    <citation type="submission" date="2018-04" db="EMBL/GenBank/DDBJ databases">
        <authorList>
            <person name="Go L.Y."/>
            <person name="Mitchell J.A."/>
        </authorList>
    </citation>
    <scope>NUCLEOTIDE SEQUENCE</scope>
    <source>
        <tissue evidence="8">Whole organism</tissue>
    </source>
</reference>
<evidence type="ECO:0000313" key="9">
    <source>
        <dbReference type="EMBL" id="SSX19879.1"/>
    </source>
</evidence>
<evidence type="ECO:0000256" key="2">
    <source>
        <dbReference type="ARBA" id="ARBA00050613"/>
    </source>
</evidence>
<evidence type="ECO:0000256" key="3">
    <source>
        <dbReference type="ARBA" id="ARBA00059023"/>
    </source>
</evidence>
<evidence type="ECO:0000256" key="4">
    <source>
        <dbReference type="ARBA" id="ARBA00060557"/>
    </source>
</evidence>
<dbReference type="InterPro" id="IPR036291">
    <property type="entry name" value="NAD(P)-bd_dom_sf"/>
</dbReference>
<dbReference type="AlphaFoldDB" id="A0A336LTD8"/>
<evidence type="ECO:0000313" key="8">
    <source>
        <dbReference type="EMBL" id="SSW99499.1"/>
    </source>
</evidence>
<dbReference type="Pfam" id="PF01370">
    <property type="entry name" value="Epimerase"/>
    <property type="match status" value="1"/>
</dbReference>
<accession>A0A336LTD8</accession>
<dbReference type="EC" id="1.1.1.103" evidence="5"/>
<comment type="pathway">
    <text evidence="4">Amino-acid degradation; L-threonine degradation via oxydo-reductase pathway; glycine from L-threonine: step 1/2.</text>
</comment>
<dbReference type="VEuPathDB" id="VectorBase:CSON015587"/>
<dbReference type="Gene3D" id="3.40.50.720">
    <property type="entry name" value="NAD(P)-binding Rossmann-like Domain"/>
    <property type="match status" value="1"/>
</dbReference>
<feature type="domain" description="NAD-dependent epimerase/dehydratase" evidence="7">
    <location>
        <begin position="50"/>
        <end position="284"/>
    </location>
</feature>
<dbReference type="EMBL" id="UFQT01000099">
    <property type="protein sequence ID" value="SSX19879.1"/>
    <property type="molecule type" value="Genomic_DNA"/>
</dbReference>
<comment type="catalytic activity">
    <reaction evidence="2">
        <text>L-threonine + NAD(+) = (2S)-2-amino-3-oxobutanoate + NADH + H(+)</text>
        <dbReference type="Rhea" id="RHEA:13161"/>
        <dbReference type="ChEBI" id="CHEBI:15378"/>
        <dbReference type="ChEBI" id="CHEBI:57540"/>
        <dbReference type="ChEBI" id="CHEBI:57926"/>
        <dbReference type="ChEBI" id="CHEBI:57945"/>
        <dbReference type="ChEBI" id="CHEBI:78948"/>
        <dbReference type="EC" id="1.1.1.103"/>
    </reaction>
</comment>
<evidence type="ECO:0000256" key="1">
    <source>
        <dbReference type="ARBA" id="ARBA00007637"/>
    </source>
</evidence>
<organism evidence="9">
    <name type="scientific">Culicoides sonorensis</name>
    <name type="common">Biting midge</name>
    <dbReference type="NCBI Taxonomy" id="179676"/>
    <lineage>
        <taxon>Eukaryota</taxon>
        <taxon>Metazoa</taxon>
        <taxon>Ecdysozoa</taxon>
        <taxon>Arthropoda</taxon>
        <taxon>Hexapoda</taxon>
        <taxon>Insecta</taxon>
        <taxon>Pterygota</taxon>
        <taxon>Neoptera</taxon>
        <taxon>Endopterygota</taxon>
        <taxon>Diptera</taxon>
        <taxon>Nematocera</taxon>
        <taxon>Chironomoidea</taxon>
        <taxon>Ceratopogonidae</taxon>
        <taxon>Ceratopogoninae</taxon>
        <taxon>Culicoides</taxon>
        <taxon>Monoculicoides</taxon>
    </lineage>
</organism>
<dbReference type="InterPro" id="IPR051225">
    <property type="entry name" value="NAD(P)_epim/dehydratase"/>
</dbReference>
<dbReference type="GO" id="GO:0006567">
    <property type="term" value="P:L-threonine catabolic process"/>
    <property type="evidence" value="ECO:0007669"/>
    <property type="project" value="TreeGrafter"/>
</dbReference>
<dbReference type="OMA" id="HWHASPR"/>
<sequence length="363" mass="40981">MLCKRIFNSIAIKKCLSQALSLQQGCLGVGLNLVSKRNYCGNGNKSTPKILITGGLGQLGTECAKLLRKTFGNEQVILSDIIKPSEEIASAGPYIFADILDFKGLQKIVVDHRVDWIIHFSALLSAIGEQNVPLAVRVNIEGVHNVVELAKQYKLRIFVPSTIGAFGPDSPRNPTPNVTIQRPRTIYGVSKVHAELMGEYYHHKFGLDFRCLRFPGVISCDPPGGGTTDYAVAIFFDALRSGKYQCYLKPDTRLPMMYIEDCLRSLLEFMTAPNEKLRRRVYNVTAMSFTPEELSAEISKYIPQLTVSYNPDTRQDIADSWPQIFDDSEARSDWGWNHKYDLEKLVKRMIKDVKTNYIDKKFE</sequence>
<gene>
    <name evidence="9" type="primary">CSON015587</name>
</gene>
<protein>
    <recommendedName>
        <fullName evidence="6">L-threonine 3-dehydrogenase, mitochondrial</fullName>
        <ecNumber evidence="5">1.1.1.103</ecNumber>
    </recommendedName>
</protein>
<dbReference type="SUPFAM" id="SSF51735">
    <property type="entry name" value="NAD(P)-binding Rossmann-fold domains"/>
    <property type="match status" value="1"/>
</dbReference>
<dbReference type="EMBL" id="UFQS01000099">
    <property type="protein sequence ID" value="SSW99499.1"/>
    <property type="molecule type" value="Genomic_DNA"/>
</dbReference>
<comment type="function">
    <text evidence="3">Catalyzes the NAD(+)-dependent oxidation of L-threonine to 2-amino-3-ketobutyrate, mediating L-threonine catabolism.</text>
</comment>
<evidence type="ECO:0000256" key="5">
    <source>
        <dbReference type="ARBA" id="ARBA00066604"/>
    </source>
</evidence>
<evidence type="ECO:0000259" key="7">
    <source>
        <dbReference type="Pfam" id="PF01370"/>
    </source>
</evidence>
<dbReference type="FunFam" id="3.40.50.720:FF:000077">
    <property type="entry name" value="L-threonine 3-dehydrogenase, mitochondrial"/>
    <property type="match status" value="1"/>
</dbReference>
<reference evidence="9" key="2">
    <citation type="submission" date="2018-07" db="EMBL/GenBank/DDBJ databases">
        <authorList>
            <person name="Quirk P.G."/>
            <person name="Krulwich T.A."/>
        </authorList>
    </citation>
    <scope>NUCLEOTIDE SEQUENCE</scope>
</reference>
<dbReference type="PANTHER" id="PTHR42687">
    <property type="entry name" value="L-THREONINE 3-DEHYDROGENASE"/>
    <property type="match status" value="1"/>
</dbReference>
<comment type="similarity">
    <text evidence="1">Belongs to the NAD(P)-dependent epimerase/dehydratase family.</text>
</comment>
<dbReference type="CDD" id="cd05272">
    <property type="entry name" value="TDH_SDR_e"/>
    <property type="match status" value="1"/>
</dbReference>
<dbReference type="PANTHER" id="PTHR42687:SF1">
    <property type="entry name" value="L-THREONINE 3-DEHYDROGENASE, MITOCHONDRIAL"/>
    <property type="match status" value="1"/>
</dbReference>
<name>A0A336LTD8_CULSO</name>
<dbReference type="GO" id="GO:0008743">
    <property type="term" value="F:L-threonine 3-dehydrogenase activity"/>
    <property type="evidence" value="ECO:0007669"/>
    <property type="project" value="UniProtKB-EC"/>
</dbReference>
<dbReference type="InterPro" id="IPR001509">
    <property type="entry name" value="Epimerase_deHydtase"/>
</dbReference>
<proteinExistence type="inferred from homology"/>